<sequence length="402" mass="42926">MAGQDALEAHGRIAALPTSLAAALRPILPTVAEEIIAVIRAEVDEYRRPFGGDFGQRIRVGVELALGEFVGLIEDDSQPPDGSRMMRELGRGEVRAGRTVDALQAAFRCGARVAWRRFGDAAREQDVDDETLIALGEAIFAYIHSLSALSVEGWAQEQSLRAGATQRSRDLLVGLVAADPPADPEAIAAAAQRLGWEPPAEVVVAVVASADGPGLLLRVDPTVVAAQRDDLTVALVPAAARPDDGPVVRRVREALAGHAGAVLGPRVGWSGVSRSFRHAHALLALDRAGLGPDGAWPLDAGAHLDALVVHADAAAADDLADRVLAPLDALPAGRRARHLETLGAWLDHRGHGPRMAEELHLHPQTVRYRLARLREVLGDAALDDPDGRFRLEIALRRRGERR</sequence>
<evidence type="ECO:0000259" key="2">
    <source>
        <dbReference type="Pfam" id="PF13556"/>
    </source>
</evidence>
<name>A0ABU4VKU5_9ACTN</name>
<dbReference type="InterPro" id="IPR051448">
    <property type="entry name" value="CdaR-like_regulators"/>
</dbReference>
<dbReference type="Pfam" id="PF17853">
    <property type="entry name" value="GGDEF_2"/>
    <property type="match status" value="1"/>
</dbReference>
<dbReference type="InterPro" id="IPR058663">
    <property type="entry name" value="PucR-like_N"/>
</dbReference>
<keyword evidence="6" id="KW-1185">Reference proteome</keyword>
<reference evidence="5 6" key="1">
    <citation type="submission" date="2023-11" db="EMBL/GenBank/DDBJ databases">
        <authorList>
            <person name="Xu M."/>
            <person name="Jiang T."/>
        </authorList>
    </citation>
    <scope>NUCLEOTIDE SEQUENCE [LARGE SCALE GENOMIC DNA]</scope>
    <source>
        <strain evidence="5 6">SD</strain>
    </source>
</reference>
<evidence type="ECO:0000256" key="1">
    <source>
        <dbReference type="ARBA" id="ARBA00006754"/>
    </source>
</evidence>
<evidence type="ECO:0000259" key="3">
    <source>
        <dbReference type="Pfam" id="PF17853"/>
    </source>
</evidence>
<gene>
    <name evidence="5" type="ORF">SK069_07720</name>
</gene>
<accession>A0ABU4VKU5</accession>
<dbReference type="EMBL" id="JAXAVX010000002">
    <property type="protein sequence ID" value="MDX8151473.1"/>
    <property type="molecule type" value="Genomic_DNA"/>
</dbReference>
<comment type="similarity">
    <text evidence="1">Belongs to the CdaR family.</text>
</comment>
<protein>
    <submittedName>
        <fullName evidence="5">Helix-turn-helix domain-containing protein</fullName>
    </submittedName>
</protein>
<dbReference type="InterPro" id="IPR042070">
    <property type="entry name" value="PucR_C-HTH_sf"/>
</dbReference>
<dbReference type="InterPro" id="IPR041522">
    <property type="entry name" value="CdaR_GGDEF"/>
</dbReference>
<evidence type="ECO:0000313" key="5">
    <source>
        <dbReference type="EMBL" id="MDX8151473.1"/>
    </source>
</evidence>
<dbReference type="Gene3D" id="1.10.10.2840">
    <property type="entry name" value="PucR C-terminal helix-turn-helix domain"/>
    <property type="match status" value="1"/>
</dbReference>
<dbReference type="Proteomes" id="UP001277761">
    <property type="component" value="Unassembled WGS sequence"/>
</dbReference>
<evidence type="ECO:0000259" key="4">
    <source>
        <dbReference type="Pfam" id="PF25906"/>
    </source>
</evidence>
<dbReference type="PANTHER" id="PTHR33744">
    <property type="entry name" value="CARBOHYDRATE DIACID REGULATOR"/>
    <property type="match status" value="1"/>
</dbReference>
<dbReference type="Pfam" id="PF25906">
    <property type="entry name" value="PucR-like_N"/>
    <property type="match status" value="1"/>
</dbReference>
<feature type="domain" description="CdaR GGDEF-like" evidence="3">
    <location>
        <begin position="183"/>
        <end position="284"/>
    </location>
</feature>
<feature type="domain" description="PucR-like N-terminal" evidence="4">
    <location>
        <begin position="14"/>
        <end position="175"/>
    </location>
</feature>
<evidence type="ECO:0000313" key="6">
    <source>
        <dbReference type="Proteomes" id="UP001277761"/>
    </source>
</evidence>
<dbReference type="RefSeq" id="WP_319953622.1">
    <property type="nucleotide sequence ID" value="NZ_JAXAVX010000002.1"/>
</dbReference>
<dbReference type="PANTHER" id="PTHR33744:SF1">
    <property type="entry name" value="DNA-BINDING TRANSCRIPTIONAL ACTIVATOR ADER"/>
    <property type="match status" value="1"/>
</dbReference>
<proteinExistence type="inferred from homology"/>
<comment type="caution">
    <text evidence="5">The sequence shown here is derived from an EMBL/GenBank/DDBJ whole genome shotgun (WGS) entry which is preliminary data.</text>
</comment>
<organism evidence="5 6">
    <name type="scientific">Patulibacter brassicae</name>
    <dbReference type="NCBI Taxonomy" id="1705717"/>
    <lineage>
        <taxon>Bacteria</taxon>
        <taxon>Bacillati</taxon>
        <taxon>Actinomycetota</taxon>
        <taxon>Thermoleophilia</taxon>
        <taxon>Solirubrobacterales</taxon>
        <taxon>Patulibacteraceae</taxon>
        <taxon>Patulibacter</taxon>
    </lineage>
</organism>
<feature type="domain" description="PucR C-terminal helix-turn-helix" evidence="2">
    <location>
        <begin position="339"/>
        <end position="396"/>
    </location>
</feature>
<dbReference type="Pfam" id="PF13556">
    <property type="entry name" value="HTH_30"/>
    <property type="match status" value="1"/>
</dbReference>
<dbReference type="InterPro" id="IPR025736">
    <property type="entry name" value="PucR_C-HTH_dom"/>
</dbReference>